<comment type="caution">
    <text evidence="1">The sequence shown here is derived from an EMBL/GenBank/DDBJ whole genome shotgun (WGS) entry which is preliminary data.</text>
</comment>
<proteinExistence type="predicted"/>
<evidence type="ECO:0000313" key="2">
    <source>
        <dbReference type="Proteomes" id="UP000779508"/>
    </source>
</evidence>
<dbReference type="RefSeq" id="WP_216415106.1">
    <property type="nucleotide sequence ID" value="NZ_JAHLQK010000001.1"/>
</dbReference>
<name>A0ABS6G0I0_9FIRM</name>
<protein>
    <submittedName>
        <fullName evidence="1">ATPase</fullName>
    </submittedName>
</protein>
<sequence>MGNKGHIKRLLPGGNTSVGFYSYFKYIINPSEARKIYYFKGGPGVGKSYMMKKIGYELVDRGIDVEFHHCSAEPESIDVIVIPSIKVVLLDATSPHMDDPRYPGVTGTIVNLGEFINEEAMRKHRDSVIEATDDNKNIYVRVYKYLAAAKLIHDDIEWITSYAMDFNKVNKETIRLIKKYLVDIEDKNRIGKERHLFGSAYTLKGKLDFAETFIGIVEGIVYIKGADGTGKSTLLEKLSTTAVMKGYDVEIYHEPLVPQKIESIIIPELDLAFTTNSKFKDNETVDLDEYINEEKIEKYGEELEYSNKVFNQLLNDVFANLGKTNGVHDKMEKYYVPNVFHEGLNEVREKILGEIIDIIEER</sequence>
<accession>A0ABS6G0I0</accession>
<reference evidence="1 2" key="1">
    <citation type="submission" date="2021-06" db="EMBL/GenBank/DDBJ databases">
        <authorList>
            <person name="Sun Q."/>
            <person name="Li D."/>
        </authorList>
    </citation>
    <scope>NUCLEOTIDE SEQUENCE [LARGE SCALE GENOMIC DNA]</scope>
    <source>
        <strain evidence="1 2">MSJ-5</strain>
    </source>
</reference>
<evidence type="ECO:0000313" key="1">
    <source>
        <dbReference type="EMBL" id="MBU5675641.1"/>
    </source>
</evidence>
<dbReference type="Proteomes" id="UP000779508">
    <property type="component" value="Unassembled WGS sequence"/>
</dbReference>
<dbReference type="EMBL" id="JAHLQK010000001">
    <property type="protein sequence ID" value="MBU5675641.1"/>
    <property type="molecule type" value="Genomic_DNA"/>
</dbReference>
<keyword evidence="2" id="KW-1185">Reference proteome</keyword>
<gene>
    <name evidence="1" type="ORF">KQI88_04360</name>
</gene>
<organism evidence="1 2">
    <name type="scientific">Alkaliphilus flagellatus</name>
    <dbReference type="NCBI Taxonomy" id="2841507"/>
    <lineage>
        <taxon>Bacteria</taxon>
        <taxon>Bacillati</taxon>
        <taxon>Bacillota</taxon>
        <taxon>Clostridia</taxon>
        <taxon>Peptostreptococcales</taxon>
        <taxon>Natronincolaceae</taxon>
        <taxon>Alkaliphilus</taxon>
    </lineage>
</organism>